<reference evidence="2" key="1">
    <citation type="journal article" date="2013" name="Nature">
        <title>Draft genome of the wheat A-genome progenitor Triticum urartu.</title>
        <authorList>
            <person name="Ling H.Q."/>
            <person name="Zhao S."/>
            <person name="Liu D."/>
            <person name="Wang J."/>
            <person name="Sun H."/>
            <person name="Zhang C."/>
            <person name="Fan H."/>
            <person name="Li D."/>
            <person name="Dong L."/>
            <person name="Tao Y."/>
            <person name="Gao C."/>
            <person name="Wu H."/>
            <person name="Li Y."/>
            <person name="Cui Y."/>
            <person name="Guo X."/>
            <person name="Zheng S."/>
            <person name="Wang B."/>
            <person name="Yu K."/>
            <person name="Liang Q."/>
            <person name="Yang W."/>
            <person name="Lou X."/>
            <person name="Chen J."/>
            <person name="Feng M."/>
            <person name="Jian J."/>
            <person name="Zhang X."/>
            <person name="Luo G."/>
            <person name="Jiang Y."/>
            <person name="Liu J."/>
            <person name="Wang Z."/>
            <person name="Sha Y."/>
            <person name="Zhang B."/>
            <person name="Wu H."/>
            <person name="Tang D."/>
            <person name="Shen Q."/>
            <person name="Xue P."/>
            <person name="Zou S."/>
            <person name="Wang X."/>
            <person name="Liu X."/>
            <person name="Wang F."/>
            <person name="Yang Y."/>
            <person name="An X."/>
            <person name="Dong Z."/>
            <person name="Zhang K."/>
            <person name="Zhang X."/>
            <person name="Luo M.C."/>
            <person name="Dvorak J."/>
            <person name="Tong Y."/>
            <person name="Wang J."/>
            <person name="Yang H."/>
            <person name="Li Z."/>
            <person name="Wang D."/>
            <person name="Zhang A."/>
            <person name="Wang J."/>
        </authorList>
    </citation>
    <scope>NUCLEOTIDE SEQUENCE</scope>
    <source>
        <strain evidence="2">cv. G1812</strain>
    </source>
</reference>
<proteinExistence type="predicted"/>
<dbReference type="EnsemblPlants" id="TuG1812G0100000002.01.T01">
    <property type="protein sequence ID" value="TuG1812G0100000002.01.T01.cds239555"/>
    <property type="gene ID" value="TuG1812G0100000002.01"/>
</dbReference>
<accession>A0A8R7P4Q8</accession>
<reference evidence="1" key="3">
    <citation type="submission" date="2022-06" db="UniProtKB">
        <authorList>
            <consortium name="EnsemblPlants"/>
        </authorList>
    </citation>
    <scope>IDENTIFICATION</scope>
</reference>
<dbReference type="AlphaFoldDB" id="A0A8R7P4Q8"/>
<keyword evidence="2" id="KW-1185">Reference proteome</keyword>
<protein>
    <submittedName>
        <fullName evidence="1">Uncharacterized protein</fullName>
    </submittedName>
</protein>
<dbReference type="Proteomes" id="UP000015106">
    <property type="component" value="Chromosome 1"/>
</dbReference>
<organism evidence="1 2">
    <name type="scientific">Triticum urartu</name>
    <name type="common">Red wild einkorn</name>
    <name type="synonym">Crithodium urartu</name>
    <dbReference type="NCBI Taxonomy" id="4572"/>
    <lineage>
        <taxon>Eukaryota</taxon>
        <taxon>Viridiplantae</taxon>
        <taxon>Streptophyta</taxon>
        <taxon>Embryophyta</taxon>
        <taxon>Tracheophyta</taxon>
        <taxon>Spermatophyta</taxon>
        <taxon>Magnoliopsida</taxon>
        <taxon>Liliopsida</taxon>
        <taxon>Poales</taxon>
        <taxon>Poaceae</taxon>
        <taxon>BOP clade</taxon>
        <taxon>Pooideae</taxon>
        <taxon>Triticodae</taxon>
        <taxon>Triticeae</taxon>
        <taxon>Triticinae</taxon>
        <taxon>Triticum</taxon>
    </lineage>
</organism>
<evidence type="ECO:0000313" key="2">
    <source>
        <dbReference type="Proteomes" id="UP000015106"/>
    </source>
</evidence>
<evidence type="ECO:0000313" key="1">
    <source>
        <dbReference type="EnsemblPlants" id="TuG1812G0100000002.01.T01.cds239555"/>
    </source>
</evidence>
<reference evidence="1" key="2">
    <citation type="submission" date="2018-03" db="EMBL/GenBank/DDBJ databases">
        <title>The Triticum urartu genome reveals the dynamic nature of wheat genome evolution.</title>
        <authorList>
            <person name="Ling H."/>
            <person name="Ma B."/>
            <person name="Shi X."/>
            <person name="Liu H."/>
            <person name="Dong L."/>
            <person name="Sun H."/>
            <person name="Cao Y."/>
            <person name="Gao Q."/>
            <person name="Zheng S."/>
            <person name="Li Y."/>
            <person name="Yu Y."/>
            <person name="Du H."/>
            <person name="Qi M."/>
            <person name="Li Y."/>
            <person name="Yu H."/>
            <person name="Cui Y."/>
            <person name="Wang N."/>
            <person name="Chen C."/>
            <person name="Wu H."/>
            <person name="Zhao Y."/>
            <person name="Zhang J."/>
            <person name="Li Y."/>
            <person name="Zhou W."/>
            <person name="Zhang B."/>
            <person name="Hu W."/>
            <person name="Eijk M."/>
            <person name="Tang J."/>
            <person name="Witsenboer H."/>
            <person name="Zhao S."/>
            <person name="Li Z."/>
            <person name="Zhang A."/>
            <person name="Wang D."/>
            <person name="Liang C."/>
        </authorList>
    </citation>
    <scope>NUCLEOTIDE SEQUENCE [LARGE SCALE GENOMIC DNA]</scope>
    <source>
        <strain evidence="1">cv. G1812</strain>
    </source>
</reference>
<sequence>MSHPLSISKGTSNGDCFDRAMVEKLGEPSGETFPLMPRVNPEFCVGTVSNIKLH</sequence>
<name>A0A8R7P4Q8_TRIUA</name>
<dbReference type="Gramene" id="TuG1812G0100000002.01.T01">
    <property type="protein sequence ID" value="TuG1812G0100000002.01.T01.cds239555"/>
    <property type="gene ID" value="TuG1812G0100000002.01"/>
</dbReference>